<feature type="domain" description="Thiolase C-terminal" evidence="13">
    <location>
        <begin position="201"/>
        <end position="322"/>
    </location>
</feature>
<dbReference type="PROSITE" id="PS00737">
    <property type="entry name" value="THIOLASE_2"/>
    <property type="match status" value="1"/>
</dbReference>
<keyword evidence="7" id="KW-0576">Peroxisome</keyword>
<dbReference type="PANTHER" id="PTHR43853">
    <property type="entry name" value="3-KETOACYL-COA THIOLASE, PEROXISOMAL"/>
    <property type="match status" value="1"/>
</dbReference>
<dbReference type="Pfam" id="PF00108">
    <property type="entry name" value="Thiolase_N"/>
    <property type="match status" value="1"/>
</dbReference>
<feature type="active site" description="Proton acceptor" evidence="10">
    <location>
        <position position="278"/>
    </location>
</feature>
<dbReference type="GO" id="GO:0003988">
    <property type="term" value="F:acetyl-CoA C-acyltransferase activity"/>
    <property type="evidence" value="ECO:0007669"/>
    <property type="project" value="UniProtKB-EC"/>
</dbReference>
<dbReference type="Gene3D" id="3.40.47.10">
    <property type="match status" value="1"/>
</dbReference>
<comment type="caution">
    <text evidence="14">The sequence shown here is derived from an EMBL/GenBank/DDBJ whole genome shotgun (WGS) entry which is preliminary data.</text>
</comment>
<comment type="similarity">
    <text evidence="2 11">Belongs to the thiolase-like superfamily. Thiolase family.</text>
</comment>
<feature type="active site" description="Acyl-thioester intermediate" evidence="10">
    <location>
        <position position="22"/>
    </location>
</feature>
<evidence type="ECO:0000256" key="2">
    <source>
        <dbReference type="ARBA" id="ARBA00010982"/>
    </source>
</evidence>
<evidence type="ECO:0000256" key="10">
    <source>
        <dbReference type="PIRSR" id="PIRSR000429-1"/>
    </source>
</evidence>
<dbReference type="PIRSF" id="PIRSF000429">
    <property type="entry name" value="Ac-CoA_Ac_transf"/>
    <property type="match status" value="1"/>
</dbReference>
<dbReference type="PANTHER" id="PTHR43853:SF8">
    <property type="entry name" value="3-KETOACYL-COA THIOLASE, PEROXISOMAL"/>
    <property type="match status" value="1"/>
</dbReference>
<dbReference type="Pfam" id="PF02803">
    <property type="entry name" value="Thiolase_C"/>
    <property type="match status" value="1"/>
</dbReference>
<accession>A0A8S1J577</accession>
<dbReference type="SUPFAM" id="SSF53901">
    <property type="entry name" value="Thiolase-like"/>
    <property type="match status" value="1"/>
</dbReference>
<gene>
    <name evidence="14" type="ORF">OSTQU699_LOCUS6411</name>
</gene>
<reference evidence="14" key="1">
    <citation type="submission" date="2020-12" db="EMBL/GenBank/DDBJ databases">
        <authorList>
            <person name="Iha C."/>
        </authorList>
    </citation>
    <scope>NUCLEOTIDE SEQUENCE</scope>
</reference>
<dbReference type="InterPro" id="IPR020616">
    <property type="entry name" value="Thiolase_N"/>
</dbReference>
<dbReference type="EC" id="2.3.1.16" evidence="9"/>
<keyword evidence="15" id="KW-1185">Reference proteome</keyword>
<protein>
    <recommendedName>
        <fullName evidence="9">acetyl-CoA C-acyltransferase</fullName>
        <ecNumber evidence="9">2.3.1.16</ecNumber>
    </recommendedName>
</protein>
<keyword evidence="6" id="KW-0443">Lipid metabolism</keyword>
<dbReference type="InterPro" id="IPR002155">
    <property type="entry name" value="Thiolase"/>
</dbReference>
<evidence type="ECO:0000256" key="11">
    <source>
        <dbReference type="RuleBase" id="RU003557"/>
    </source>
</evidence>
<keyword evidence="8 11" id="KW-0012">Acyltransferase</keyword>
<evidence type="ECO:0000256" key="7">
    <source>
        <dbReference type="ARBA" id="ARBA00023140"/>
    </source>
</evidence>
<feature type="domain" description="Thiolase N-terminal" evidence="12">
    <location>
        <begin position="20"/>
        <end position="191"/>
    </location>
</feature>
<dbReference type="EMBL" id="CAJHUC010001419">
    <property type="protein sequence ID" value="CAD7701052.1"/>
    <property type="molecule type" value="Genomic_DNA"/>
</dbReference>
<evidence type="ECO:0000256" key="1">
    <source>
        <dbReference type="ARBA" id="ARBA00004275"/>
    </source>
</evidence>
<dbReference type="InterPro" id="IPR016039">
    <property type="entry name" value="Thiolase-like"/>
</dbReference>
<evidence type="ECO:0000256" key="8">
    <source>
        <dbReference type="ARBA" id="ARBA00023315"/>
    </source>
</evidence>
<dbReference type="GO" id="GO:0006635">
    <property type="term" value="P:fatty acid beta-oxidation"/>
    <property type="evidence" value="ECO:0007669"/>
    <property type="project" value="TreeGrafter"/>
</dbReference>
<evidence type="ECO:0000256" key="6">
    <source>
        <dbReference type="ARBA" id="ARBA00023098"/>
    </source>
</evidence>
<dbReference type="NCBIfam" id="TIGR01930">
    <property type="entry name" value="AcCoA-C-Actrans"/>
    <property type="match status" value="1"/>
</dbReference>
<evidence type="ECO:0000313" key="14">
    <source>
        <dbReference type="EMBL" id="CAD7701052.1"/>
    </source>
</evidence>
<evidence type="ECO:0000256" key="3">
    <source>
        <dbReference type="ARBA" id="ARBA00022679"/>
    </source>
</evidence>
<dbReference type="InterPro" id="IPR050215">
    <property type="entry name" value="Thiolase-like_sf_Thiolase"/>
</dbReference>
<dbReference type="PROSITE" id="PS00099">
    <property type="entry name" value="THIOLASE_3"/>
    <property type="match status" value="1"/>
</dbReference>
<dbReference type="InterPro" id="IPR020613">
    <property type="entry name" value="Thiolase_CS"/>
</dbReference>
<comment type="subcellular location">
    <subcellularLocation>
        <location evidence="1">Peroxisome</location>
    </subcellularLocation>
</comment>
<dbReference type="CDD" id="cd00751">
    <property type="entry name" value="thiolase"/>
    <property type="match status" value="1"/>
</dbReference>
<dbReference type="AlphaFoldDB" id="A0A8S1J577"/>
<evidence type="ECO:0000256" key="9">
    <source>
        <dbReference type="ARBA" id="ARBA00024073"/>
    </source>
</evidence>
<evidence type="ECO:0000313" key="15">
    <source>
        <dbReference type="Proteomes" id="UP000708148"/>
    </source>
</evidence>
<keyword evidence="4" id="KW-0276">Fatty acid metabolism</keyword>
<keyword evidence="3 11" id="KW-0808">Transferase</keyword>
<dbReference type="Proteomes" id="UP000708148">
    <property type="component" value="Unassembled WGS sequence"/>
</dbReference>
<evidence type="ECO:0000259" key="13">
    <source>
        <dbReference type="Pfam" id="PF02803"/>
    </source>
</evidence>
<dbReference type="FunFam" id="3.40.47.10:FF:000193">
    <property type="match status" value="1"/>
</dbReference>
<evidence type="ECO:0000259" key="12">
    <source>
        <dbReference type="Pfam" id="PF00108"/>
    </source>
</evidence>
<dbReference type="InterPro" id="IPR020610">
    <property type="entry name" value="Thiolase_AS"/>
</dbReference>
<evidence type="ECO:0000256" key="5">
    <source>
        <dbReference type="ARBA" id="ARBA00022946"/>
    </source>
</evidence>
<dbReference type="GO" id="GO:0005777">
    <property type="term" value="C:peroxisome"/>
    <property type="evidence" value="ECO:0007669"/>
    <property type="project" value="UniProtKB-SubCell"/>
</dbReference>
<evidence type="ECO:0000256" key="4">
    <source>
        <dbReference type="ARBA" id="ARBA00022832"/>
    </source>
</evidence>
<sequence>MDSLHQSSRPWCKGQELSQRQCSSGLQAIATVAAAIQSGYYTMGIAGGVETMSLADPPKWQGPLNPRIHTMPETAACLIPMGIMSENVAQRFGVSRTQQDLFSAESHRKAVAAQRAGKFMDEIVPIATKVKHPKTGKLVDVVVSEDDGIRPDTSTAVLAKLPPAFKEGGTTTAGNSSQITDGASAALLMTRREALQRRLPVMGIFRSFVAVGVDPAINGIGPAIAIPAAVRKAGLVVEDIDIFELNEAFASQAAYVVAKLGLDPRKVNPNGGAIALGHPLGSTGSRCAATLLHEMRRRGRAARFGVITMCIGSGMGAAAVFEQGSEADDLNVGAVAEQGHLSRDACV</sequence>
<proteinExistence type="inferred from homology"/>
<dbReference type="GO" id="GO:0010124">
    <property type="term" value="P:phenylacetate catabolic process"/>
    <property type="evidence" value="ECO:0007669"/>
    <property type="project" value="TreeGrafter"/>
</dbReference>
<dbReference type="OrthoDB" id="5404651at2759"/>
<feature type="active site" description="Proton acceptor" evidence="10">
    <location>
        <position position="310"/>
    </location>
</feature>
<keyword evidence="5" id="KW-0809">Transit peptide</keyword>
<dbReference type="InterPro" id="IPR020617">
    <property type="entry name" value="Thiolase_C"/>
</dbReference>
<name>A0A8S1J577_9CHLO</name>
<organism evidence="14 15">
    <name type="scientific">Ostreobium quekettii</name>
    <dbReference type="NCBI Taxonomy" id="121088"/>
    <lineage>
        <taxon>Eukaryota</taxon>
        <taxon>Viridiplantae</taxon>
        <taxon>Chlorophyta</taxon>
        <taxon>core chlorophytes</taxon>
        <taxon>Ulvophyceae</taxon>
        <taxon>TCBD clade</taxon>
        <taxon>Bryopsidales</taxon>
        <taxon>Ostreobineae</taxon>
        <taxon>Ostreobiaceae</taxon>
        <taxon>Ostreobium</taxon>
    </lineage>
</organism>